<dbReference type="Proteomes" id="UP000481153">
    <property type="component" value="Unassembled WGS sequence"/>
</dbReference>
<dbReference type="VEuPathDB" id="FungiDB:AeMF1_006956"/>
<reference evidence="2 3" key="1">
    <citation type="submission" date="2019-07" db="EMBL/GenBank/DDBJ databases">
        <title>Genomics analysis of Aphanomyces spp. identifies a new class of oomycete effector associated with host adaptation.</title>
        <authorList>
            <person name="Gaulin E."/>
        </authorList>
    </citation>
    <scope>NUCLEOTIDE SEQUENCE [LARGE SCALE GENOMIC DNA]</scope>
    <source>
        <strain evidence="2 3">ATCC 201684</strain>
    </source>
</reference>
<keyword evidence="3" id="KW-1185">Reference proteome</keyword>
<name>A0A6G0WQM0_9STRA</name>
<dbReference type="InterPro" id="IPR002110">
    <property type="entry name" value="Ankyrin_rpt"/>
</dbReference>
<dbReference type="Gene3D" id="1.25.40.20">
    <property type="entry name" value="Ankyrin repeat-containing domain"/>
    <property type="match status" value="1"/>
</dbReference>
<dbReference type="Pfam" id="PF00069">
    <property type="entry name" value="Pkinase"/>
    <property type="match status" value="2"/>
</dbReference>
<dbReference type="SUPFAM" id="SSF48403">
    <property type="entry name" value="Ankyrin repeat"/>
    <property type="match status" value="1"/>
</dbReference>
<evidence type="ECO:0000313" key="3">
    <source>
        <dbReference type="Proteomes" id="UP000481153"/>
    </source>
</evidence>
<accession>A0A6G0WQM0</accession>
<dbReference type="InterPro" id="IPR000719">
    <property type="entry name" value="Prot_kinase_dom"/>
</dbReference>
<sequence length="706" mass="81256">MSTPTSVPEDELFDAIKNSDLVLVKRLISTGELNINYIKLINKVPTTPLLWAAGQSVSSSTTRIVEALLEVEGIDVNLPNKAIKKSSTPLIRASGRGNAEVVKRLLKRPDVDCNATAERNESAIVAAANLNRAAIVELLWPRVDDDSKRQCMEAALNGEHWDVVAKMIDLGFEYERMHNGKLLLWVVARYLPLDSLVRMLLDDLPIEVVGSTIEIKDDHDQSWATFLSPELLLSEEVRKEAVIEALIEHPYFENVPREDLLNKLVYAEDEHGRVAIYTTEFAIKEYLERLFYFINRYQIFEGPPMHVSATAVVVEAYDHGICKQVFDESNGKTPEGNLTLAGFIECNQILGRLASEKKATLKQQSDDEKKSDEWREDFGRWAKESENSLTDEEFEKYCELHYSRKLKVAMKFMRNEDEFAREYSAREGLDSKYVVNLLPALEDEVFKEHVTTLEINYGAIPMANYTHVLVMPAADRSLEEIYLKERPSENHVRFMLEEIVLALQYLHAWDICHGDLKKWNIVRVKNQLKLIDFDAAVKMGEPIGAKFSSGILPPEMFYKLKDDHDKELYATYWRATQNIDERLRLKLQPRAEYVVKTFQPENQLPLPYKKVLASPAFDVWSLGCMMFQMWSGEELVSTDINQDVVASQIEVAANWTDNKLEERIKSQIRDRDARDLLLRILRVHPSDRLSLDVMLEEPYFKRRYQS</sequence>
<dbReference type="InterPro" id="IPR036770">
    <property type="entry name" value="Ankyrin_rpt-contain_sf"/>
</dbReference>
<dbReference type="GO" id="GO:0004672">
    <property type="term" value="F:protein kinase activity"/>
    <property type="evidence" value="ECO:0007669"/>
    <property type="project" value="InterPro"/>
</dbReference>
<dbReference type="EMBL" id="VJMJ01000161">
    <property type="protein sequence ID" value="KAF0729745.1"/>
    <property type="molecule type" value="Genomic_DNA"/>
</dbReference>
<dbReference type="AlphaFoldDB" id="A0A6G0WQM0"/>
<dbReference type="PANTHER" id="PTHR24345">
    <property type="entry name" value="SERINE/THREONINE-PROTEIN KINASE PLK"/>
    <property type="match status" value="1"/>
</dbReference>
<dbReference type="Pfam" id="PF12796">
    <property type="entry name" value="Ank_2"/>
    <property type="match status" value="1"/>
</dbReference>
<comment type="caution">
    <text evidence="2">The sequence shown here is derived from an EMBL/GenBank/DDBJ whole genome shotgun (WGS) entry which is preliminary data.</text>
</comment>
<organism evidence="2 3">
    <name type="scientific">Aphanomyces euteiches</name>
    <dbReference type="NCBI Taxonomy" id="100861"/>
    <lineage>
        <taxon>Eukaryota</taxon>
        <taxon>Sar</taxon>
        <taxon>Stramenopiles</taxon>
        <taxon>Oomycota</taxon>
        <taxon>Saprolegniomycetes</taxon>
        <taxon>Saprolegniales</taxon>
        <taxon>Verrucalvaceae</taxon>
        <taxon>Aphanomyces</taxon>
    </lineage>
</organism>
<evidence type="ECO:0000259" key="1">
    <source>
        <dbReference type="PROSITE" id="PS50011"/>
    </source>
</evidence>
<proteinExistence type="predicted"/>
<evidence type="ECO:0000313" key="2">
    <source>
        <dbReference type="EMBL" id="KAF0729745.1"/>
    </source>
</evidence>
<dbReference type="InterPro" id="IPR011009">
    <property type="entry name" value="Kinase-like_dom_sf"/>
</dbReference>
<dbReference type="GO" id="GO:0005524">
    <property type="term" value="F:ATP binding"/>
    <property type="evidence" value="ECO:0007669"/>
    <property type="project" value="InterPro"/>
</dbReference>
<gene>
    <name evidence="2" type="ORF">Ae201684_012636</name>
</gene>
<dbReference type="SUPFAM" id="SSF56112">
    <property type="entry name" value="Protein kinase-like (PK-like)"/>
    <property type="match status" value="1"/>
</dbReference>
<protein>
    <recommendedName>
        <fullName evidence="1">Protein kinase domain-containing protein</fullName>
    </recommendedName>
</protein>
<dbReference type="Gene3D" id="1.10.510.10">
    <property type="entry name" value="Transferase(Phosphotransferase) domain 1"/>
    <property type="match status" value="1"/>
</dbReference>
<dbReference type="PROSITE" id="PS50011">
    <property type="entry name" value="PROTEIN_KINASE_DOM"/>
    <property type="match status" value="1"/>
</dbReference>
<dbReference type="GO" id="GO:0005634">
    <property type="term" value="C:nucleus"/>
    <property type="evidence" value="ECO:0007669"/>
    <property type="project" value="TreeGrafter"/>
</dbReference>
<feature type="domain" description="Protein kinase" evidence="1">
    <location>
        <begin position="344"/>
        <end position="700"/>
    </location>
</feature>
<dbReference type="SMART" id="SM00220">
    <property type="entry name" value="S_TKc"/>
    <property type="match status" value="1"/>
</dbReference>